<dbReference type="GO" id="GO:0005524">
    <property type="term" value="F:ATP binding"/>
    <property type="evidence" value="ECO:0007669"/>
    <property type="project" value="UniProtKB-KW"/>
</dbReference>
<dbReference type="SUPFAM" id="SSF52540">
    <property type="entry name" value="P-loop containing nucleoside triphosphate hydrolases"/>
    <property type="match status" value="1"/>
</dbReference>
<comment type="catalytic activity">
    <reaction evidence="1">
        <text>ATP + H2O = ADP + phosphate + H(+)</text>
        <dbReference type="Rhea" id="RHEA:13065"/>
        <dbReference type="ChEBI" id="CHEBI:15377"/>
        <dbReference type="ChEBI" id="CHEBI:15378"/>
        <dbReference type="ChEBI" id="CHEBI:30616"/>
        <dbReference type="ChEBI" id="CHEBI:43474"/>
        <dbReference type="ChEBI" id="CHEBI:456216"/>
        <dbReference type="EC" id="5.6.2.3"/>
    </reaction>
</comment>
<dbReference type="CDD" id="cd18809">
    <property type="entry name" value="SF1_C_RecD"/>
    <property type="match status" value="1"/>
</dbReference>
<dbReference type="Pfam" id="PF05970">
    <property type="entry name" value="PIF1"/>
    <property type="match status" value="1"/>
</dbReference>
<dbReference type="GO" id="GO:0006310">
    <property type="term" value="P:DNA recombination"/>
    <property type="evidence" value="ECO:0007669"/>
    <property type="project" value="UniProtKB-KW"/>
</dbReference>
<keyword evidence="1" id="KW-0067">ATP-binding</keyword>
<keyword evidence="1" id="KW-0378">Hydrolase</keyword>
<dbReference type="RefSeq" id="XP_002487605.1">
    <property type="nucleotide sequence ID" value="XM_002487560.1"/>
</dbReference>
<dbReference type="InterPro" id="IPR010285">
    <property type="entry name" value="DNA_helicase_pif1-like_DEAD"/>
</dbReference>
<dbReference type="InterPro" id="IPR051055">
    <property type="entry name" value="PIF1_helicase"/>
</dbReference>
<gene>
    <name evidence="3" type="ORF">TSTA_000290</name>
</gene>
<dbReference type="EC" id="5.6.2.3" evidence="1"/>
<proteinExistence type="inferred from homology"/>
<evidence type="ECO:0000256" key="1">
    <source>
        <dbReference type="RuleBase" id="RU363044"/>
    </source>
</evidence>
<dbReference type="GO" id="GO:0006281">
    <property type="term" value="P:DNA repair"/>
    <property type="evidence" value="ECO:0007669"/>
    <property type="project" value="UniProtKB-KW"/>
</dbReference>
<dbReference type="Gene3D" id="2.30.30.940">
    <property type="match status" value="1"/>
</dbReference>
<dbReference type="PhylomeDB" id="B8MSF6"/>
<dbReference type="PANTHER" id="PTHR47642:SF6">
    <property type="entry name" value="ATP-DEPENDENT DNA HELICASE"/>
    <property type="match status" value="1"/>
</dbReference>
<evidence type="ECO:0000313" key="3">
    <source>
        <dbReference type="EMBL" id="EED11951.1"/>
    </source>
</evidence>
<keyword evidence="1" id="KW-0233">DNA recombination</keyword>
<dbReference type="OrthoDB" id="4369146at2759"/>
<dbReference type="eggNOG" id="KOG0987">
    <property type="taxonomic scope" value="Eukaryota"/>
</dbReference>
<dbReference type="GeneID" id="8107457"/>
<keyword evidence="4" id="KW-1185">Reference proteome</keyword>
<dbReference type="OMA" id="CANINAP"/>
<keyword evidence="1 3" id="KW-0347">Helicase</keyword>
<dbReference type="InParanoid" id="B8MSF6"/>
<dbReference type="GO" id="GO:0016887">
    <property type="term" value="F:ATP hydrolysis activity"/>
    <property type="evidence" value="ECO:0007669"/>
    <property type="project" value="RHEA"/>
</dbReference>
<dbReference type="AlphaFoldDB" id="B8MSF6"/>
<comment type="cofactor">
    <cofactor evidence="1">
        <name>Mg(2+)</name>
        <dbReference type="ChEBI" id="CHEBI:18420"/>
    </cofactor>
</comment>
<dbReference type="STRING" id="441959.B8MSF6"/>
<dbReference type="Gene3D" id="3.40.50.300">
    <property type="entry name" value="P-loop containing nucleotide triphosphate hydrolases"/>
    <property type="match status" value="2"/>
</dbReference>
<name>B8MSF6_TALSN</name>
<accession>B8MSF6</accession>
<dbReference type="VEuPathDB" id="FungiDB:TSTA_000290"/>
<dbReference type="HOGENOM" id="CLU_001613_3_0_1"/>
<keyword evidence="1" id="KW-0234">DNA repair</keyword>
<organism evidence="3 4">
    <name type="scientific">Talaromyces stipitatus (strain ATCC 10500 / CBS 375.48 / QM 6759 / NRRL 1006)</name>
    <name type="common">Penicillium stipitatum</name>
    <dbReference type="NCBI Taxonomy" id="441959"/>
    <lineage>
        <taxon>Eukaryota</taxon>
        <taxon>Fungi</taxon>
        <taxon>Dikarya</taxon>
        <taxon>Ascomycota</taxon>
        <taxon>Pezizomycotina</taxon>
        <taxon>Eurotiomycetes</taxon>
        <taxon>Eurotiomycetidae</taxon>
        <taxon>Eurotiales</taxon>
        <taxon>Trichocomaceae</taxon>
        <taxon>Talaromyces</taxon>
        <taxon>Talaromyces sect. Talaromyces</taxon>
    </lineage>
</organism>
<dbReference type="Proteomes" id="UP000001745">
    <property type="component" value="Unassembled WGS sequence"/>
</dbReference>
<dbReference type="GO" id="GO:0000723">
    <property type="term" value="P:telomere maintenance"/>
    <property type="evidence" value="ECO:0007669"/>
    <property type="project" value="InterPro"/>
</dbReference>
<keyword evidence="1" id="KW-0547">Nucleotide-binding</keyword>
<dbReference type="GO" id="GO:0043139">
    <property type="term" value="F:5'-3' DNA helicase activity"/>
    <property type="evidence" value="ECO:0007669"/>
    <property type="project" value="UniProtKB-EC"/>
</dbReference>
<sequence length="407" mass="46581">MNRLSPGNVSRLQAQFRGVQYLIIDEKSMMGLSQLALIDSRCREIFPDQRDVNFGGSNIVICGDFFQLPPVLAKPLFYNKFVSLINNEFAIKGYVLYREFKIIIELNVVKRQSGDSHFLDLLSSLRRNEISREDWQLLCSRIQAVNLQQIDEFKDVIRLYNKKDDIVAYNHAKLRDLKHPVISLSATNEPKEAEKVDSKDAGNLHNTLDISIGSRVMLGENIWTERGLVNGAFGTVHDIVWPEDCVDPRKEPPLAILVHFDQSRREFIVDNKNCTHTQFPLVVAYAITIHKSQDITLWRAVLNIKEKDFAPGLTYVAISRVKSLDGILFEEPFDYERFSHKKSDTEIMREEDLQLRAAQHYNPHSSPSLPSMHSLPRVSLSQYLSSQELGSTNELPTSMGFHMSSEM</sequence>
<feature type="domain" description="DNA helicase Pif1-like DEAD-box helicase" evidence="2">
    <location>
        <begin position="13"/>
        <end position="115"/>
    </location>
</feature>
<reference evidence="4" key="1">
    <citation type="journal article" date="2015" name="Genome Announc.">
        <title>Genome sequence of the AIDS-associated pathogen Penicillium marneffei (ATCC18224) and its near taxonomic relative Talaromyces stipitatus (ATCC10500).</title>
        <authorList>
            <person name="Nierman W.C."/>
            <person name="Fedorova-Abrams N.D."/>
            <person name="Andrianopoulos A."/>
        </authorList>
    </citation>
    <scope>NUCLEOTIDE SEQUENCE [LARGE SCALE GENOMIC DNA]</scope>
    <source>
        <strain evidence="4">ATCC 10500 / CBS 375.48 / QM 6759 / NRRL 1006</strain>
    </source>
</reference>
<evidence type="ECO:0000259" key="2">
    <source>
        <dbReference type="Pfam" id="PF05970"/>
    </source>
</evidence>
<dbReference type="PANTHER" id="PTHR47642">
    <property type="entry name" value="ATP-DEPENDENT DNA HELICASE"/>
    <property type="match status" value="1"/>
</dbReference>
<comment type="similarity">
    <text evidence="1">Belongs to the helicase family.</text>
</comment>
<dbReference type="EMBL" id="EQ962660">
    <property type="protein sequence ID" value="EED11951.1"/>
    <property type="molecule type" value="Genomic_DNA"/>
</dbReference>
<evidence type="ECO:0000313" key="4">
    <source>
        <dbReference type="Proteomes" id="UP000001745"/>
    </source>
</evidence>
<dbReference type="InterPro" id="IPR027417">
    <property type="entry name" value="P-loop_NTPase"/>
</dbReference>
<keyword evidence="1" id="KW-0227">DNA damage</keyword>
<protein>
    <recommendedName>
        <fullName evidence="1">ATP-dependent DNA helicase</fullName>
        <ecNumber evidence="1">5.6.2.3</ecNumber>
    </recommendedName>
</protein>